<organism evidence="2">
    <name type="scientific">marine sediment metagenome</name>
    <dbReference type="NCBI Taxonomy" id="412755"/>
    <lineage>
        <taxon>unclassified sequences</taxon>
        <taxon>metagenomes</taxon>
        <taxon>ecological metagenomes</taxon>
    </lineage>
</organism>
<dbReference type="InterPro" id="IPR034154">
    <property type="entry name" value="TOPRIM_DnaG/twinkle"/>
</dbReference>
<comment type="caution">
    <text evidence="2">The sequence shown here is derived from an EMBL/GenBank/DDBJ whole genome shotgun (WGS) entry which is preliminary data.</text>
</comment>
<accession>A0A0F9IF09</accession>
<name>A0A0F9IF09_9ZZZZ</name>
<reference evidence="2" key="1">
    <citation type="journal article" date="2015" name="Nature">
        <title>Complex archaea that bridge the gap between prokaryotes and eukaryotes.</title>
        <authorList>
            <person name="Spang A."/>
            <person name="Saw J.H."/>
            <person name="Jorgensen S.L."/>
            <person name="Zaremba-Niedzwiedzka K."/>
            <person name="Martijn J."/>
            <person name="Lind A.E."/>
            <person name="van Eijk R."/>
            <person name="Schleper C."/>
            <person name="Guy L."/>
            <person name="Ettema T.J."/>
        </authorList>
    </citation>
    <scope>NUCLEOTIDE SEQUENCE</scope>
</reference>
<proteinExistence type="predicted"/>
<dbReference type="Pfam" id="PF10686">
    <property type="entry name" value="YAcAr"/>
    <property type="match status" value="1"/>
</dbReference>
<protein>
    <recommendedName>
        <fullName evidence="1">YspA cpYpsA-related SLOG domain-containing protein</fullName>
    </recommendedName>
</protein>
<dbReference type="EMBL" id="LAZR01014248">
    <property type="protein sequence ID" value="KKM18314.1"/>
    <property type="molecule type" value="Genomic_DNA"/>
</dbReference>
<gene>
    <name evidence="2" type="ORF">LCGC14_1666980</name>
</gene>
<evidence type="ECO:0000313" key="2">
    <source>
        <dbReference type="EMBL" id="KKM18314.1"/>
    </source>
</evidence>
<feature type="domain" description="YspA cpYpsA-related SLOG" evidence="1">
    <location>
        <begin position="1"/>
        <end position="66"/>
    </location>
</feature>
<dbReference type="CDD" id="cd01029">
    <property type="entry name" value="TOPRIM_primases"/>
    <property type="match status" value="1"/>
</dbReference>
<sequence length="119" mass="13298">MRVLVCGDRNWTDEDFMRQWLHDAMVFLPGDIVIEGEARGADSVARNIALSLGLEVLRFPAQWNTHGRAAGPIRNIQMLKEGNPDLVLAFHDDIAESKGTKHMIQIAQKAGVEVRLVTH</sequence>
<evidence type="ECO:0000259" key="1">
    <source>
        <dbReference type="Pfam" id="PF10686"/>
    </source>
</evidence>
<dbReference type="AlphaFoldDB" id="A0A0F9IF09"/>
<dbReference type="InterPro" id="IPR019627">
    <property type="entry name" value="YAcAr"/>
</dbReference>